<dbReference type="Proteomes" id="UP000295252">
    <property type="component" value="Chromosome X"/>
</dbReference>
<dbReference type="InterPro" id="IPR000719">
    <property type="entry name" value="Prot_kinase_dom"/>
</dbReference>
<dbReference type="InParanoid" id="A0A068V2A8"/>
<feature type="compositionally biased region" description="Acidic residues" evidence="1">
    <location>
        <begin position="307"/>
        <end position="316"/>
    </location>
</feature>
<dbReference type="SMART" id="SM00220">
    <property type="entry name" value="S_TKc"/>
    <property type="match status" value="1"/>
</dbReference>
<dbReference type="AlphaFoldDB" id="A0A068V2A8"/>
<dbReference type="GO" id="GO:0004672">
    <property type="term" value="F:protein kinase activity"/>
    <property type="evidence" value="ECO:0007669"/>
    <property type="project" value="InterPro"/>
</dbReference>
<dbReference type="GO" id="GO:0005524">
    <property type="term" value="F:ATP binding"/>
    <property type="evidence" value="ECO:0007669"/>
    <property type="project" value="InterPro"/>
</dbReference>
<gene>
    <name evidence="3" type="ORF">GSCOC_T00042433001</name>
</gene>
<dbReference type="PROSITE" id="PS00108">
    <property type="entry name" value="PROTEIN_KINASE_ST"/>
    <property type="match status" value="1"/>
</dbReference>
<dbReference type="Pfam" id="PF00069">
    <property type="entry name" value="Pkinase"/>
    <property type="match status" value="1"/>
</dbReference>
<keyword evidence="4" id="KW-1185">Reference proteome</keyword>
<dbReference type="STRING" id="49390.A0A068V2A8"/>
<organism evidence="3 4">
    <name type="scientific">Coffea canephora</name>
    <name type="common">Robusta coffee</name>
    <dbReference type="NCBI Taxonomy" id="49390"/>
    <lineage>
        <taxon>Eukaryota</taxon>
        <taxon>Viridiplantae</taxon>
        <taxon>Streptophyta</taxon>
        <taxon>Embryophyta</taxon>
        <taxon>Tracheophyta</taxon>
        <taxon>Spermatophyta</taxon>
        <taxon>Magnoliopsida</taxon>
        <taxon>eudicotyledons</taxon>
        <taxon>Gunneridae</taxon>
        <taxon>Pentapetalae</taxon>
        <taxon>asterids</taxon>
        <taxon>lamiids</taxon>
        <taxon>Gentianales</taxon>
        <taxon>Rubiaceae</taxon>
        <taxon>Ixoroideae</taxon>
        <taxon>Gardenieae complex</taxon>
        <taxon>Bertiereae - Coffeeae clade</taxon>
        <taxon>Coffeeae</taxon>
        <taxon>Coffea</taxon>
    </lineage>
</organism>
<evidence type="ECO:0000313" key="3">
    <source>
        <dbReference type="EMBL" id="CDP14935.1"/>
    </source>
</evidence>
<dbReference type="InterPro" id="IPR008271">
    <property type="entry name" value="Ser/Thr_kinase_AS"/>
</dbReference>
<feature type="domain" description="Protein kinase" evidence="2">
    <location>
        <begin position="2"/>
        <end position="283"/>
    </location>
</feature>
<evidence type="ECO:0000259" key="2">
    <source>
        <dbReference type="PROSITE" id="PS50011"/>
    </source>
</evidence>
<protein>
    <recommendedName>
        <fullName evidence="2">Protein kinase domain-containing protein</fullName>
    </recommendedName>
</protein>
<dbReference type="PhylomeDB" id="A0A068V2A8"/>
<proteinExistence type="predicted"/>
<dbReference type="GO" id="GO:0007165">
    <property type="term" value="P:signal transduction"/>
    <property type="evidence" value="ECO:0007669"/>
    <property type="project" value="TreeGrafter"/>
</dbReference>
<dbReference type="PANTHER" id="PTHR48011:SF31">
    <property type="entry name" value="MITOGEN-ACTIVATED PROTEIN KINASE KINASE KINASE 2-LIKE"/>
    <property type="match status" value="1"/>
</dbReference>
<dbReference type="OMA" id="MWTRGKT"/>
<dbReference type="SUPFAM" id="SSF56112">
    <property type="entry name" value="Protein kinase-like (PK-like)"/>
    <property type="match status" value="1"/>
</dbReference>
<dbReference type="InterPro" id="IPR011009">
    <property type="entry name" value="Kinase-like_dom_sf"/>
</dbReference>
<dbReference type="PROSITE" id="PS50011">
    <property type="entry name" value="PROTEIN_KINASE_DOM"/>
    <property type="match status" value="1"/>
</dbReference>
<dbReference type="Gene3D" id="1.10.510.10">
    <property type="entry name" value="Transferase(Phosphotransferase) domain 1"/>
    <property type="match status" value="1"/>
</dbReference>
<dbReference type="OrthoDB" id="25592at2759"/>
<feature type="region of interest" description="Disordered" evidence="1">
    <location>
        <begin position="290"/>
        <end position="316"/>
    </location>
</feature>
<accession>A0A068V2A8</accession>
<reference evidence="4" key="1">
    <citation type="journal article" date="2014" name="Science">
        <title>The coffee genome provides insight into the convergent evolution of caffeine biosynthesis.</title>
        <authorList>
            <person name="Denoeud F."/>
            <person name="Carretero-Paulet L."/>
            <person name="Dereeper A."/>
            <person name="Droc G."/>
            <person name="Guyot R."/>
            <person name="Pietrella M."/>
            <person name="Zheng C."/>
            <person name="Alberti A."/>
            <person name="Anthony F."/>
            <person name="Aprea G."/>
            <person name="Aury J.M."/>
            <person name="Bento P."/>
            <person name="Bernard M."/>
            <person name="Bocs S."/>
            <person name="Campa C."/>
            <person name="Cenci A."/>
            <person name="Combes M.C."/>
            <person name="Crouzillat D."/>
            <person name="Da Silva C."/>
            <person name="Daddiego L."/>
            <person name="De Bellis F."/>
            <person name="Dussert S."/>
            <person name="Garsmeur O."/>
            <person name="Gayraud T."/>
            <person name="Guignon V."/>
            <person name="Jahn K."/>
            <person name="Jamilloux V."/>
            <person name="Joet T."/>
            <person name="Labadie K."/>
            <person name="Lan T."/>
            <person name="Leclercq J."/>
            <person name="Lepelley M."/>
            <person name="Leroy T."/>
            <person name="Li L.T."/>
            <person name="Librado P."/>
            <person name="Lopez L."/>
            <person name="Munoz A."/>
            <person name="Noel B."/>
            <person name="Pallavicini A."/>
            <person name="Perrotta G."/>
            <person name="Poncet V."/>
            <person name="Pot D."/>
            <person name="Priyono X."/>
            <person name="Rigoreau M."/>
            <person name="Rouard M."/>
            <person name="Rozas J."/>
            <person name="Tranchant-Dubreuil C."/>
            <person name="VanBuren R."/>
            <person name="Zhang Q."/>
            <person name="Andrade A.C."/>
            <person name="Argout X."/>
            <person name="Bertrand B."/>
            <person name="de Kochko A."/>
            <person name="Graziosi G."/>
            <person name="Henry R.J."/>
            <person name="Jayarama X."/>
            <person name="Ming R."/>
            <person name="Nagai C."/>
            <person name="Rounsley S."/>
            <person name="Sankoff D."/>
            <person name="Giuliano G."/>
            <person name="Albert V.A."/>
            <person name="Wincker P."/>
            <person name="Lashermes P."/>
        </authorList>
    </citation>
    <scope>NUCLEOTIDE SEQUENCE [LARGE SCALE GENOMIC DNA]</scope>
    <source>
        <strain evidence="4">cv. DH200-94</strain>
    </source>
</reference>
<evidence type="ECO:0000256" key="1">
    <source>
        <dbReference type="SAM" id="MobiDB-lite"/>
    </source>
</evidence>
<name>A0A068V2A8_COFCA</name>
<dbReference type="EMBL" id="HG739177">
    <property type="protein sequence ID" value="CDP14935.1"/>
    <property type="molecule type" value="Genomic_DNA"/>
</dbReference>
<dbReference type="InterPro" id="IPR052751">
    <property type="entry name" value="Plant_MAPKKK"/>
</dbReference>
<dbReference type="PANTHER" id="PTHR48011">
    <property type="entry name" value="CCR4-NOT TRANSCRIPTIONAL COMPLEX SUBUNIT CAF120-RELATED"/>
    <property type="match status" value="1"/>
</dbReference>
<evidence type="ECO:0000313" key="4">
    <source>
        <dbReference type="Proteomes" id="UP000295252"/>
    </source>
</evidence>
<dbReference type="Gramene" id="CDP14935">
    <property type="protein sequence ID" value="CDP14935"/>
    <property type="gene ID" value="GSCOC_T00042433001"/>
</dbReference>
<sequence>MWIRGKTLGSGSFGFVSIAKTIPSSFPDDEEDQLFFDLPPIIAVKSAEFSCSESLQRERLLLHEFQNCPQIIHCYGADVSEEDGHLLYNMLLEFASGGSLADYVHGSQYGLLEGEVKQFTRSVLLGLSYIHAEGYAHCDIKPANILLVDDEEGNRTAKVSDFGLATKVSERRTGRKRKKGNRGTLFYMDPESVMLGECDSKVDIWALGCTVIEMFTKKPAWDFDFDQCTDLDDFDEFFDRIKNEEVEIPRGLSKDAQDFLAKCLIKNPGLRWTADMLLRHPFVSGLDKAPADQEISEESAFSTIGSSEDDESSEDMDSIKPMLLLKNLARLDKVAAAENSVSDRSLGLKPTLNESVSKKSYEFPLFKRRKGLDPEVLYEAIQCNANFGFLQAC</sequence>